<dbReference type="AlphaFoldDB" id="A0A438I100"/>
<dbReference type="PANTHER" id="PTHR31635:SF196">
    <property type="entry name" value="REVERSE TRANSCRIPTASE DOMAIN-CONTAINING PROTEIN-RELATED"/>
    <property type="match status" value="1"/>
</dbReference>
<reference evidence="2 3" key="1">
    <citation type="journal article" date="2018" name="PLoS Genet.">
        <title>Population sequencing reveals clonal diversity and ancestral inbreeding in the grapevine cultivar Chardonnay.</title>
        <authorList>
            <person name="Roach M.J."/>
            <person name="Johnson D.L."/>
            <person name="Bohlmann J."/>
            <person name="van Vuuren H.J."/>
            <person name="Jones S.J."/>
            <person name="Pretorius I.S."/>
            <person name="Schmidt S.A."/>
            <person name="Borneman A.R."/>
        </authorList>
    </citation>
    <scope>NUCLEOTIDE SEQUENCE [LARGE SCALE GENOMIC DNA]</scope>
    <source>
        <strain evidence="3">cv. Chardonnay</strain>
        <tissue evidence="2">Leaf</tissue>
    </source>
</reference>
<dbReference type="InterPro" id="IPR000477">
    <property type="entry name" value="RT_dom"/>
</dbReference>
<proteinExistence type="predicted"/>
<evidence type="ECO:0000313" key="2">
    <source>
        <dbReference type="EMBL" id="RVW90371.1"/>
    </source>
</evidence>
<organism evidence="2 3">
    <name type="scientific">Vitis vinifera</name>
    <name type="common">Grape</name>
    <dbReference type="NCBI Taxonomy" id="29760"/>
    <lineage>
        <taxon>Eukaryota</taxon>
        <taxon>Viridiplantae</taxon>
        <taxon>Streptophyta</taxon>
        <taxon>Embryophyta</taxon>
        <taxon>Tracheophyta</taxon>
        <taxon>Spermatophyta</taxon>
        <taxon>Magnoliopsida</taxon>
        <taxon>eudicotyledons</taxon>
        <taxon>Gunneridae</taxon>
        <taxon>Pentapetalae</taxon>
        <taxon>rosids</taxon>
        <taxon>Vitales</taxon>
        <taxon>Vitaceae</taxon>
        <taxon>Viteae</taxon>
        <taxon>Vitis</taxon>
    </lineage>
</organism>
<dbReference type="Proteomes" id="UP000288805">
    <property type="component" value="Unassembled WGS sequence"/>
</dbReference>
<dbReference type="PANTHER" id="PTHR31635">
    <property type="entry name" value="REVERSE TRANSCRIPTASE DOMAIN-CONTAINING PROTEIN-RELATED"/>
    <property type="match status" value="1"/>
</dbReference>
<dbReference type="EMBL" id="QGNW01000155">
    <property type="protein sequence ID" value="RVW90371.1"/>
    <property type="molecule type" value="Genomic_DNA"/>
</dbReference>
<protein>
    <submittedName>
        <fullName evidence="2">Transposon TX1 uncharacterized 149 kDa protein</fullName>
    </submittedName>
</protein>
<feature type="domain" description="Reverse transcriptase" evidence="1">
    <location>
        <begin position="150"/>
        <end position="244"/>
    </location>
</feature>
<name>A0A438I100_VITVI</name>
<gene>
    <name evidence="2" type="primary">YTX2_325</name>
    <name evidence="2" type="ORF">CK203_045771</name>
</gene>
<accession>A0A438I100</accession>
<evidence type="ECO:0000259" key="1">
    <source>
        <dbReference type="PROSITE" id="PS50878"/>
    </source>
</evidence>
<evidence type="ECO:0000313" key="3">
    <source>
        <dbReference type="Proteomes" id="UP000288805"/>
    </source>
</evidence>
<sequence>MTGGIGSSLNPWCWRQKSIIIWIKEGDCNSKFFHKVANDRRNRKFIKSLVLEDGVVLDNIESILEEIKCHFGKLFSKPLRGSWRIEGLDWSPISVESAEWLNRPFSEEEIHNAVLHLSKEKAPSSNGFTIGFYQECWETIKDDLLRVFLEFHNNGIINQSTNATFIALVPKKSQTSRISYYKPISLVTGLYKIIAKILDVVLIANELVDEKRRSKEEEVLFKIDFENAYDHVDWDFLDHVFEKA</sequence>
<dbReference type="PROSITE" id="PS50878">
    <property type="entry name" value="RT_POL"/>
    <property type="match status" value="1"/>
</dbReference>
<comment type="caution">
    <text evidence="2">The sequence shown here is derived from an EMBL/GenBank/DDBJ whole genome shotgun (WGS) entry which is preliminary data.</text>
</comment>